<organism evidence="2 3">
    <name type="scientific">Hyaloperonospora arabidopsidis (strain Emoy2)</name>
    <name type="common">Downy mildew agent</name>
    <name type="synonym">Peronospora arabidopsidis</name>
    <dbReference type="NCBI Taxonomy" id="559515"/>
    <lineage>
        <taxon>Eukaryota</taxon>
        <taxon>Sar</taxon>
        <taxon>Stramenopiles</taxon>
        <taxon>Oomycota</taxon>
        <taxon>Peronosporomycetes</taxon>
        <taxon>Peronosporales</taxon>
        <taxon>Peronosporaceae</taxon>
        <taxon>Hyaloperonospora</taxon>
    </lineage>
</organism>
<evidence type="ECO:0000313" key="2">
    <source>
        <dbReference type="EnsemblProtists" id="HpaP800051"/>
    </source>
</evidence>
<evidence type="ECO:0000313" key="3">
    <source>
        <dbReference type="Proteomes" id="UP000011713"/>
    </source>
</evidence>
<name>M4B1A4_HYAAE</name>
<reference evidence="3" key="1">
    <citation type="journal article" date="2010" name="Science">
        <title>Signatures of adaptation to obligate biotrophy in the Hyaloperonospora arabidopsidis genome.</title>
        <authorList>
            <person name="Baxter L."/>
            <person name="Tripathy S."/>
            <person name="Ishaque N."/>
            <person name="Boot N."/>
            <person name="Cabral A."/>
            <person name="Kemen E."/>
            <person name="Thines M."/>
            <person name="Ah-Fong A."/>
            <person name="Anderson R."/>
            <person name="Badejoko W."/>
            <person name="Bittner-Eddy P."/>
            <person name="Boore J.L."/>
            <person name="Chibucos M.C."/>
            <person name="Coates M."/>
            <person name="Dehal P."/>
            <person name="Delehaunty K."/>
            <person name="Dong S."/>
            <person name="Downton P."/>
            <person name="Dumas B."/>
            <person name="Fabro G."/>
            <person name="Fronick C."/>
            <person name="Fuerstenberg S.I."/>
            <person name="Fulton L."/>
            <person name="Gaulin E."/>
            <person name="Govers F."/>
            <person name="Hughes L."/>
            <person name="Humphray S."/>
            <person name="Jiang R.H."/>
            <person name="Judelson H."/>
            <person name="Kamoun S."/>
            <person name="Kyung K."/>
            <person name="Meijer H."/>
            <person name="Minx P."/>
            <person name="Morris P."/>
            <person name="Nelson J."/>
            <person name="Phuntumart V."/>
            <person name="Qutob D."/>
            <person name="Rehmany A."/>
            <person name="Rougon-Cardoso A."/>
            <person name="Ryden P."/>
            <person name="Torto-Alalibo T."/>
            <person name="Studholme D."/>
            <person name="Wang Y."/>
            <person name="Win J."/>
            <person name="Wood J."/>
            <person name="Clifton S.W."/>
            <person name="Rogers J."/>
            <person name="Van den Ackerveken G."/>
            <person name="Jones J.D."/>
            <person name="McDowell J.M."/>
            <person name="Beynon J."/>
            <person name="Tyler B.M."/>
        </authorList>
    </citation>
    <scope>NUCLEOTIDE SEQUENCE [LARGE SCALE GENOMIC DNA]</scope>
    <source>
        <strain evidence="3">Emoy2</strain>
    </source>
</reference>
<dbReference type="VEuPathDB" id="FungiDB:HpaG800051"/>
<keyword evidence="3" id="KW-1185">Reference proteome</keyword>
<dbReference type="InParanoid" id="M4B1A4"/>
<accession>M4B1A4</accession>
<proteinExistence type="predicted"/>
<dbReference type="HOGENOM" id="CLU_051764_3_2_1"/>
<sequence length="104" mass="12047">MKLRESFAHLQTALDQSVTKMNKLRENLDQVQRAHEQSSTELAQFREQMNHLDSIDLVDKRLRKVEYNMPRLDGQVDLLTKMQLLGTTSHLQEQAPSGLLEKDS</sequence>
<reference evidence="2" key="2">
    <citation type="submission" date="2015-06" db="UniProtKB">
        <authorList>
            <consortium name="EnsemblProtists"/>
        </authorList>
    </citation>
    <scope>IDENTIFICATION</scope>
    <source>
        <strain evidence="2">Emoy2</strain>
    </source>
</reference>
<keyword evidence="1" id="KW-0175">Coiled coil</keyword>
<dbReference type="Proteomes" id="UP000011713">
    <property type="component" value="Unassembled WGS sequence"/>
</dbReference>
<dbReference type="AlphaFoldDB" id="M4B1A4"/>
<evidence type="ECO:0000256" key="1">
    <source>
        <dbReference type="SAM" id="Coils"/>
    </source>
</evidence>
<protein>
    <submittedName>
        <fullName evidence="2">Uncharacterized protein</fullName>
    </submittedName>
</protein>
<dbReference type="EnsemblProtists" id="HpaT800051">
    <property type="protein sequence ID" value="HpaP800051"/>
    <property type="gene ID" value="HpaG800051"/>
</dbReference>
<dbReference type="EMBL" id="JH597776">
    <property type="status" value="NOT_ANNOTATED_CDS"/>
    <property type="molecule type" value="Genomic_DNA"/>
</dbReference>
<feature type="coiled-coil region" evidence="1">
    <location>
        <begin position="14"/>
        <end position="48"/>
    </location>
</feature>